<feature type="domain" description="Major facilitator superfamily (MFS) profile" evidence="8">
    <location>
        <begin position="1"/>
        <end position="284"/>
    </location>
</feature>
<feature type="transmembrane region" description="Helical" evidence="7">
    <location>
        <begin position="257"/>
        <end position="280"/>
    </location>
</feature>
<dbReference type="InterPro" id="IPR011701">
    <property type="entry name" value="MFS"/>
</dbReference>
<comment type="caution">
    <text evidence="9">The sequence shown here is derived from an EMBL/GenBank/DDBJ whole genome shotgun (WGS) entry which is preliminary data.</text>
</comment>
<evidence type="ECO:0000256" key="6">
    <source>
        <dbReference type="ARBA" id="ARBA00023136"/>
    </source>
</evidence>
<keyword evidence="4 7" id="KW-0812">Transmembrane</keyword>
<evidence type="ECO:0000259" key="8">
    <source>
        <dbReference type="PROSITE" id="PS50850"/>
    </source>
</evidence>
<feature type="transmembrane region" description="Helical" evidence="7">
    <location>
        <begin position="171"/>
        <end position="190"/>
    </location>
</feature>
<evidence type="ECO:0000256" key="5">
    <source>
        <dbReference type="ARBA" id="ARBA00022989"/>
    </source>
</evidence>
<feature type="transmembrane region" description="Helical" evidence="7">
    <location>
        <begin position="57"/>
        <end position="77"/>
    </location>
</feature>
<evidence type="ECO:0000256" key="4">
    <source>
        <dbReference type="ARBA" id="ARBA00022692"/>
    </source>
</evidence>
<proteinExistence type="predicted"/>
<dbReference type="PANTHER" id="PTHR43124:SF3">
    <property type="entry name" value="CHLORAMPHENICOL EFFLUX PUMP RV0191"/>
    <property type="match status" value="1"/>
</dbReference>
<evidence type="ECO:0000256" key="7">
    <source>
        <dbReference type="SAM" id="Phobius"/>
    </source>
</evidence>
<gene>
    <name evidence="9" type="ORF">J6TS1_06640</name>
</gene>
<organism evidence="9 10">
    <name type="scientific">Siminovitchia terrae</name>
    <name type="common">Bacillus terrae</name>
    <dbReference type="NCBI Taxonomy" id="1914933"/>
    <lineage>
        <taxon>Bacteria</taxon>
        <taxon>Bacillati</taxon>
        <taxon>Bacillota</taxon>
        <taxon>Bacilli</taxon>
        <taxon>Bacillales</taxon>
        <taxon>Bacillaceae</taxon>
        <taxon>Siminovitchia</taxon>
    </lineage>
</organism>
<keyword evidence="10" id="KW-1185">Reference proteome</keyword>
<protein>
    <recommendedName>
        <fullName evidence="8">Major facilitator superfamily (MFS) profile domain-containing protein</fullName>
    </recommendedName>
</protein>
<feature type="transmembrane region" description="Helical" evidence="7">
    <location>
        <begin position="24"/>
        <end position="45"/>
    </location>
</feature>
<evidence type="ECO:0000313" key="10">
    <source>
        <dbReference type="Proteomes" id="UP000680670"/>
    </source>
</evidence>
<accession>A0ABQ4KT36</accession>
<feature type="transmembrane region" description="Helical" evidence="7">
    <location>
        <begin position="137"/>
        <end position="159"/>
    </location>
</feature>
<feature type="transmembrane region" description="Helical" evidence="7">
    <location>
        <begin position="225"/>
        <end position="245"/>
    </location>
</feature>
<dbReference type="InterPro" id="IPR036259">
    <property type="entry name" value="MFS_trans_sf"/>
</dbReference>
<dbReference type="InterPro" id="IPR050189">
    <property type="entry name" value="MFS_Efflux_Transporters"/>
</dbReference>
<sequence>MAEGPAIPLIQSTVMAESSENRRAFNVGFVLSGAALFGEGLTPILSTAIASHFDWRSSFYVLAIPGFIIAYILSKYLKEPKLSTTTKPYKPSLSDYKGVLQNRNVILSIITGILYMTSLFSSGTFLPLFLIDVGKYTAMQASIIISVYGVVLFVWNIVVASISDKIGRKPTTMIFSFVACLIPVAVMLFYSNYFLLMISLALLAIGLGYQTLIIFVIPGESVPKAIMASTTALIILIGEVIGGSIGPYVGGILADKFTLFAPLWFSLFVSFMLFLITFGFKETAPSKVNKTLLVSKKI</sequence>
<dbReference type="Gene3D" id="1.20.1250.20">
    <property type="entry name" value="MFS general substrate transporter like domains"/>
    <property type="match status" value="2"/>
</dbReference>
<evidence type="ECO:0000256" key="3">
    <source>
        <dbReference type="ARBA" id="ARBA00022475"/>
    </source>
</evidence>
<comment type="subcellular location">
    <subcellularLocation>
        <location evidence="1">Cell membrane</location>
        <topology evidence="1">Multi-pass membrane protein</topology>
    </subcellularLocation>
</comment>
<keyword evidence="5 7" id="KW-1133">Transmembrane helix</keyword>
<dbReference type="PROSITE" id="PS50850">
    <property type="entry name" value="MFS"/>
    <property type="match status" value="1"/>
</dbReference>
<dbReference type="PANTHER" id="PTHR43124">
    <property type="entry name" value="PURINE EFFLUX PUMP PBUE"/>
    <property type="match status" value="1"/>
</dbReference>
<evidence type="ECO:0000256" key="2">
    <source>
        <dbReference type="ARBA" id="ARBA00022448"/>
    </source>
</evidence>
<dbReference type="InterPro" id="IPR020846">
    <property type="entry name" value="MFS_dom"/>
</dbReference>
<evidence type="ECO:0000256" key="1">
    <source>
        <dbReference type="ARBA" id="ARBA00004651"/>
    </source>
</evidence>
<dbReference type="EMBL" id="BORJ01000001">
    <property type="protein sequence ID" value="GIN94794.1"/>
    <property type="molecule type" value="Genomic_DNA"/>
</dbReference>
<evidence type="ECO:0000313" key="9">
    <source>
        <dbReference type="EMBL" id="GIN94794.1"/>
    </source>
</evidence>
<feature type="transmembrane region" description="Helical" evidence="7">
    <location>
        <begin position="196"/>
        <end position="218"/>
    </location>
</feature>
<keyword evidence="3" id="KW-1003">Cell membrane</keyword>
<keyword evidence="2" id="KW-0813">Transport</keyword>
<reference evidence="9 10" key="1">
    <citation type="submission" date="2021-03" db="EMBL/GenBank/DDBJ databases">
        <title>Antimicrobial resistance genes in bacteria isolated from Japanese honey, and their potential for conferring macrolide and lincosamide resistance in the American foulbrood pathogen Paenibacillus larvae.</title>
        <authorList>
            <person name="Okamoto M."/>
            <person name="Kumagai M."/>
            <person name="Kanamori H."/>
            <person name="Takamatsu D."/>
        </authorList>
    </citation>
    <scope>NUCLEOTIDE SEQUENCE [LARGE SCALE GENOMIC DNA]</scope>
    <source>
        <strain evidence="9 10">J6TS1</strain>
    </source>
</reference>
<dbReference type="SUPFAM" id="SSF103473">
    <property type="entry name" value="MFS general substrate transporter"/>
    <property type="match status" value="1"/>
</dbReference>
<dbReference type="Proteomes" id="UP000680670">
    <property type="component" value="Unassembled WGS sequence"/>
</dbReference>
<feature type="transmembrane region" description="Helical" evidence="7">
    <location>
        <begin position="105"/>
        <end position="131"/>
    </location>
</feature>
<keyword evidence="6 7" id="KW-0472">Membrane</keyword>
<dbReference type="Pfam" id="PF07690">
    <property type="entry name" value="MFS_1"/>
    <property type="match status" value="1"/>
</dbReference>
<name>A0ABQ4KT36_SIMTE</name>